<protein>
    <submittedName>
        <fullName evidence="1">Genomic scaffold, ProqFM164S04</fullName>
    </submittedName>
</protein>
<dbReference type="STRING" id="1365484.W6QF29"/>
<dbReference type="PANTHER" id="PTHR40628:SF1">
    <property type="entry name" value="CHROMO DOMAIN-CONTAINING PROTEIN"/>
    <property type="match status" value="1"/>
</dbReference>
<dbReference type="OMA" id="AKDRCWF"/>
<dbReference type="AlphaFoldDB" id="W6QF29"/>
<name>W6QF29_PENRF</name>
<dbReference type="OrthoDB" id="4232400at2759"/>
<keyword evidence="2" id="KW-1185">Reference proteome</keyword>
<reference evidence="1" key="1">
    <citation type="journal article" date="2014" name="Nat. Commun.">
        <title>Multiple recent horizontal transfers of a large genomic region in cheese making fungi.</title>
        <authorList>
            <person name="Cheeseman K."/>
            <person name="Ropars J."/>
            <person name="Renault P."/>
            <person name="Dupont J."/>
            <person name="Gouzy J."/>
            <person name="Branca A."/>
            <person name="Abraham A.L."/>
            <person name="Ceppi M."/>
            <person name="Conseiller E."/>
            <person name="Debuchy R."/>
            <person name="Malagnac F."/>
            <person name="Goarin A."/>
            <person name="Silar P."/>
            <person name="Lacoste S."/>
            <person name="Sallet E."/>
            <person name="Bensimon A."/>
            <person name="Giraud T."/>
            <person name="Brygoo Y."/>
        </authorList>
    </citation>
    <scope>NUCLEOTIDE SEQUENCE [LARGE SCALE GENOMIC DNA]</scope>
    <source>
        <strain evidence="1">FM164</strain>
    </source>
</reference>
<dbReference type="PANTHER" id="PTHR40628">
    <property type="entry name" value="CHROMO DOMAIN-CONTAINING PROTEIN"/>
    <property type="match status" value="1"/>
</dbReference>
<organism evidence="1 2">
    <name type="scientific">Penicillium roqueforti (strain FM164)</name>
    <dbReference type="NCBI Taxonomy" id="1365484"/>
    <lineage>
        <taxon>Eukaryota</taxon>
        <taxon>Fungi</taxon>
        <taxon>Dikarya</taxon>
        <taxon>Ascomycota</taxon>
        <taxon>Pezizomycotina</taxon>
        <taxon>Eurotiomycetes</taxon>
        <taxon>Eurotiomycetidae</taxon>
        <taxon>Eurotiales</taxon>
        <taxon>Aspergillaceae</taxon>
        <taxon>Penicillium</taxon>
    </lineage>
</organism>
<proteinExistence type="predicted"/>
<dbReference type="EMBL" id="HG792018">
    <property type="protein sequence ID" value="CDM35363.1"/>
    <property type="molecule type" value="Genomic_DNA"/>
</dbReference>
<accession>W6QF29</accession>
<evidence type="ECO:0000313" key="1">
    <source>
        <dbReference type="EMBL" id="CDM35363.1"/>
    </source>
</evidence>
<evidence type="ECO:0000313" key="2">
    <source>
        <dbReference type="Proteomes" id="UP000030686"/>
    </source>
</evidence>
<gene>
    <name evidence="1" type="ORF">PROQFM164_S04g000244</name>
</gene>
<dbReference type="Proteomes" id="UP000030686">
    <property type="component" value="Unassembled WGS sequence"/>
</dbReference>
<sequence length="249" mass="27904">MASMPVRPDRLPPPCPSWIYSNNSDTHTAKDRCWFGTDYIPFRSYVTDIAGGMVEVIGMGTVNLTTMSLPTQTDLDSHSSICLKNVLHTPAMLCNIIGRPIEDDYTIICDSSAPDSSGFILKNTNGRIAAYFKPMGEGPMLYQVQLGAPPLGHEFGISPLCSNGRYMIHAFWSQHERQRFEALMASGLMRASGVEPLTWAENRWLTKRFMSEWGIVLAYGLDYNVKEHREEGRAITRILMSHAKNEPNV</sequence>